<dbReference type="EMBL" id="JACSQS010000007">
    <property type="protein sequence ID" value="MBD7954319.1"/>
    <property type="molecule type" value="Genomic_DNA"/>
</dbReference>
<name>A0A8X8K3P1_9GAMM</name>
<accession>A0A8X8K3P1</accession>
<proteinExistence type="predicted"/>
<evidence type="ECO:0000313" key="1">
    <source>
        <dbReference type="EMBL" id="MBD7954319.1"/>
    </source>
</evidence>
<protein>
    <submittedName>
        <fullName evidence="1">Uncharacterized protein</fullName>
    </submittedName>
</protein>
<reference evidence="1 2" key="1">
    <citation type="submission" date="2020-08" db="EMBL/GenBank/DDBJ databases">
        <title>A Genomic Blueprint of the Chicken Gut Microbiome.</title>
        <authorList>
            <person name="Gilroy R."/>
            <person name="Ravi A."/>
            <person name="Getino M."/>
            <person name="Pursley I."/>
            <person name="Horton D.L."/>
            <person name="Alikhan N.-F."/>
            <person name="Baker D."/>
            <person name="Gharbi K."/>
            <person name="Hall N."/>
            <person name="Watson M."/>
            <person name="Adriaenssens E.M."/>
            <person name="Foster-Nyarko E."/>
            <person name="Jarju S."/>
            <person name="Secka A."/>
            <person name="Antonio M."/>
            <person name="Oren A."/>
            <person name="Chaudhuri R."/>
            <person name="La Ragione R.M."/>
            <person name="Hildebrand F."/>
            <person name="Pallen M.J."/>
        </authorList>
    </citation>
    <scope>NUCLEOTIDE SEQUENCE [LARGE SCALE GENOMIC DNA]</scope>
    <source>
        <strain evidence="1 2">Sa5BUN4</strain>
    </source>
</reference>
<gene>
    <name evidence="1" type="ORF">H9654_08875</name>
</gene>
<dbReference type="AlphaFoldDB" id="A0A8X8K3P1"/>
<comment type="caution">
    <text evidence="1">The sequence shown here is derived from an EMBL/GenBank/DDBJ whole genome shotgun (WGS) entry which is preliminary data.</text>
</comment>
<evidence type="ECO:0000313" key="2">
    <source>
        <dbReference type="Proteomes" id="UP000636938"/>
    </source>
</evidence>
<dbReference type="Proteomes" id="UP000636938">
    <property type="component" value="Unassembled WGS sequence"/>
</dbReference>
<organism evidence="1 2">
    <name type="scientific">Stenotrophomonas lacuserhaii</name>
    <dbReference type="NCBI Taxonomy" id="2760084"/>
    <lineage>
        <taxon>Bacteria</taxon>
        <taxon>Pseudomonadati</taxon>
        <taxon>Pseudomonadota</taxon>
        <taxon>Gammaproteobacteria</taxon>
        <taxon>Lysobacterales</taxon>
        <taxon>Lysobacteraceae</taxon>
        <taxon>Stenotrophomonas</taxon>
    </lineage>
</organism>
<dbReference type="RefSeq" id="WP_191770539.1">
    <property type="nucleotide sequence ID" value="NZ_JACSQS010000007.1"/>
</dbReference>
<keyword evidence="2" id="KW-1185">Reference proteome</keyword>
<sequence>MENENLAHRTSALFDFETREEGTATLNCLLAQLNAERKSANGELITLRSLKRTLNFLEKSLGIVVDGRTSPLPLSTIKTIKLLFVTDADSDRNIFKLIARPQRSAESTMEFSTVTTTPRDADSSATIACLLDTLSKEIDPEKIQMFTALLGETECQSAAERLLLHAERTGDEVFHTLSEHIPGDDCALSNAYRSLGAYIGRIHATSIEGHRVDANEAVYVHLRTLAFQHFILHHPRHLEMTRVEGELANIKQEANQLCRLAANSDTHHQATARVFSVNTYHHLVQGWPKEVAELVEKATGFATSVKQLKVHERRAKALLASYAYRTYDCTDPSALVLSVGDIVSAIASFRYQQETGGNYKPYWPGQTDQGKDPQRHFDKGLNADDPHQHQGVIQIYLNRFYQYQAVFNGTTESHRAWMDYQGSLLNAYHSVLKLNSIVGVTTGLTSLGFLCLSFAKDHVIEHLNSNRSALAPATVSRL</sequence>